<comment type="caution">
    <text evidence="2">The sequence shown here is derived from an EMBL/GenBank/DDBJ whole genome shotgun (WGS) entry which is preliminary data.</text>
</comment>
<evidence type="ECO:0000313" key="2">
    <source>
        <dbReference type="EMBL" id="MDQ0316547.1"/>
    </source>
</evidence>
<organism evidence="2 3">
    <name type="scientific">Amorphus orientalis</name>
    <dbReference type="NCBI Taxonomy" id="649198"/>
    <lineage>
        <taxon>Bacteria</taxon>
        <taxon>Pseudomonadati</taxon>
        <taxon>Pseudomonadota</taxon>
        <taxon>Alphaproteobacteria</taxon>
        <taxon>Hyphomicrobiales</taxon>
        <taxon>Amorphaceae</taxon>
        <taxon>Amorphus</taxon>
    </lineage>
</organism>
<keyword evidence="1" id="KW-0472">Membrane</keyword>
<gene>
    <name evidence="2" type="ORF">J2S73_003023</name>
</gene>
<keyword evidence="1" id="KW-0812">Transmembrane</keyword>
<keyword evidence="3" id="KW-1185">Reference proteome</keyword>
<reference evidence="2" key="1">
    <citation type="submission" date="2023-07" db="EMBL/GenBank/DDBJ databases">
        <title>Genomic Encyclopedia of Type Strains, Phase IV (KMG-IV): sequencing the most valuable type-strain genomes for metagenomic binning, comparative biology and taxonomic classification.</title>
        <authorList>
            <person name="Goeker M."/>
        </authorList>
    </citation>
    <scope>NUCLEOTIDE SEQUENCE</scope>
    <source>
        <strain evidence="2">DSM 21202</strain>
    </source>
</reference>
<accession>A0AAE3VQK5</accession>
<keyword evidence="1" id="KW-1133">Transmembrane helix</keyword>
<name>A0AAE3VQK5_9HYPH</name>
<evidence type="ECO:0000256" key="1">
    <source>
        <dbReference type="SAM" id="Phobius"/>
    </source>
</evidence>
<dbReference type="Pfam" id="PF09608">
    <property type="entry name" value="Alph_Pro_TM"/>
    <property type="match status" value="1"/>
</dbReference>
<feature type="transmembrane region" description="Helical" evidence="1">
    <location>
        <begin position="245"/>
        <end position="266"/>
    </location>
</feature>
<protein>
    <submittedName>
        <fullName evidence="2">Uncharacterized protein (TIGR02186 family)</fullName>
    </submittedName>
</protein>
<dbReference type="EMBL" id="JAUSUL010000003">
    <property type="protein sequence ID" value="MDQ0316547.1"/>
    <property type="molecule type" value="Genomic_DNA"/>
</dbReference>
<sequence length="269" mass="29507">MSPAGLSQRDTELPRRLVFLVLVAAMVLAGVRTAAAERVVASLSAPRVEITSNFGGAEISLFGVVERDGQTIARRGGYQVIVTIAGPAEDIMIRETERFAGIWISGDAQRFPDVPSFYAVQSTGPIDEIVPSLIARRLKLGLLYVGHTGQPRGSLGAREPFREALVNLKREQGLYLEQEGAVQFMTDSFFRSTVDFPAGVPDGLYTVEVHLFADEAHLGTTKLELLVAKIGFEQRMFEFAQDDPWLYGLFVVALAIFTGWLGGVVFRRD</sequence>
<proteinExistence type="predicted"/>
<dbReference type="InterPro" id="IPR019088">
    <property type="entry name" value="CHP02186-rel_TM"/>
</dbReference>
<dbReference type="RefSeq" id="WP_306886434.1">
    <property type="nucleotide sequence ID" value="NZ_JAUSUL010000003.1"/>
</dbReference>
<dbReference type="AlphaFoldDB" id="A0AAE3VQK5"/>
<evidence type="ECO:0000313" key="3">
    <source>
        <dbReference type="Proteomes" id="UP001229244"/>
    </source>
</evidence>
<dbReference type="Proteomes" id="UP001229244">
    <property type="component" value="Unassembled WGS sequence"/>
</dbReference>